<name>W9QQC5_9ROSA</name>
<feature type="compositionally biased region" description="Polar residues" evidence="1">
    <location>
        <begin position="56"/>
        <end position="65"/>
    </location>
</feature>
<protein>
    <submittedName>
        <fullName evidence="2">Uncharacterized protein</fullName>
    </submittedName>
</protein>
<evidence type="ECO:0000313" key="2">
    <source>
        <dbReference type="EMBL" id="EXB37704.1"/>
    </source>
</evidence>
<keyword evidence="3" id="KW-1185">Reference proteome</keyword>
<proteinExistence type="predicted"/>
<feature type="region of interest" description="Disordered" evidence="1">
    <location>
        <begin position="1"/>
        <end position="39"/>
    </location>
</feature>
<dbReference type="Proteomes" id="UP000030645">
    <property type="component" value="Unassembled WGS sequence"/>
</dbReference>
<sequence length="76" mass="8587">MEKEAPTSQREQTVTSRPPQPSNPGKTNQQRAKMARGESFFRQRVRYNALLLLSVNTETRTTTGDATPWGPKPRSN</sequence>
<feature type="compositionally biased region" description="Polar residues" evidence="1">
    <location>
        <begin position="1"/>
        <end position="31"/>
    </location>
</feature>
<reference evidence="3" key="1">
    <citation type="submission" date="2013-01" db="EMBL/GenBank/DDBJ databases">
        <title>Draft Genome Sequence of a Mulberry Tree, Morus notabilis C.K. Schneid.</title>
        <authorList>
            <person name="He N."/>
            <person name="Zhao S."/>
        </authorList>
    </citation>
    <scope>NUCLEOTIDE SEQUENCE</scope>
</reference>
<feature type="region of interest" description="Disordered" evidence="1">
    <location>
        <begin position="56"/>
        <end position="76"/>
    </location>
</feature>
<accession>W9QQC5</accession>
<gene>
    <name evidence="2" type="ORF">L484_010177</name>
</gene>
<organism evidence="2 3">
    <name type="scientific">Morus notabilis</name>
    <dbReference type="NCBI Taxonomy" id="981085"/>
    <lineage>
        <taxon>Eukaryota</taxon>
        <taxon>Viridiplantae</taxon>
        <taxon>Streptophyta</taxon>
        <taxon>Embryophyta</taxon>
        <taxon>Tracheophyta</taxon>
        <taxon>Spermatophyta</taxon>
        <taxon>Magnoliopsida</taxon>
        <taxon>eudicotyledons</taxon>
        <taxon>Gunneridae</taxon>
        <taxon>Pentapetalae</taxon>
        <taxon>rosids</taxon>
        <taxon>fabids</taxon>
        <taxon>Rosales</taxon>
        <taxon>Moraceae</taxon>
        <taxon>Moreae</taxon>
        <taxon>Morus</taxon>
    </lineage>
</organism>
<dbReference type="EMBL" id="KE343656">
    <property type="protein sequence ID" value="EXB37704.1"/>
    <property type="molecule type" value="Genomic_DNA"/>
</dbReference>
<evidence type="ECO:0000313" key="3">
    <source>
        <dbReference type="Proteomes" id="UP000030645"/>
    </source>
</evidence>
<dbReference type="AlphaFoldDB" id="W9QQC5"/>
<evidence type="ECO:0000256" key="1">
    <source>
        <dbReference type="SAM" id="MobiDB-lite"/>
    </source>
</evidence>